<dbReference type="AlphaFoldDB" id="A0A314L1C5"/>
<evidence type="ECO:0000313" key="2">
    <source>
        <dbReference type="EMBL" id="OIT35441.1"/>
    </source>
</evidence>
<evidence type="ECO:0000313" key="3">
    <source>
        <dbReference type="Proteomes" id="UP000187609"/>
    </source>
</evidence>
<reference evidence="2" key="1">
    <citation type="submission" date="2016-11" db="EMBL/GenBank/DDBJ databases">
        <title>The genome of Nicotiana attenuata.</title>
        <authorList>
            <person name="Xu S."/>
            <person name="Brockmoeller T."/>
            <person name="Gaquerel E."/>
            <person name="Navarro A."/>
            <person name="Kuhl H."/>
            <person name="Gase K."/>
            <person name="Ling Z."/>
            <person name="Zhou W."/>
            <person name="Kreitzer C."/>
            <person name="Stanke M."/>
            <person name="Tang H."/>
            <person name="Lyons E."/>
            <person name="Pandey P."/>
            <person name="Pandey S.P."/>
            <person name="Timmermann B."/>
            <person name="Baldwin I.T."/>
        </authorList>
    </citation>
    <scope>NUCLEOTIDE SEQUENCE [LARGE SCALE GENOMIC DNA]</scope>
    <source>
        <strain evidence="2">UT</strain>
    </source>
</reference>
<feature type="non-terminal residue" evidence="2">
    <location>
        <position position="1"/>
    </location>
</feature>
<feature type="region of interest" description="Disordered" evidence="1">
    <location>
        <begin position="40"/>
        <end position="60"/>
    </location>
</feature>
<keyword evidence="3" id="KW-1185">Reference proteome</keyword>
<proteinExistence type="predicted"/>
<accession>A0A314L1C5</accession>
<feature type="non-terminal residue" evidence="2">
    <location>
        <position position="120"/>
    </location>
</feature>
<protein>
    <submittedName>
        <fullName evidence="2">Uncharacterized protein</fullName>
    </submittedName>
</protein>
<gene>
    <name evidence="2" type="ORF">A4A49_63769</name>
</gene>
<name>A0A314L1C5_NICAT</name>
<sequence>DPSDGAAPARLEGQSTPISTANQPTELSDTKLSYATKIISTSNAPTPPNRHGRDSVIATHTTHNGMPTVLFKETDYYGVMAEECKLTIVGRFLKLRPQINKIRSKFKELISIKGSVKIGV</sequence>
<feature type="region of interest" description="Disordered" evidence="1">
    <location>
        <begin position="1"/>
        <end position="26"/>
    </location>
</feature>
<organism evidence="2 3">
    <name type="scientific">Nicotiana attenuata</name>
    <name type="common">Coyote tobacco</name>
    <dbReference type="NCBI Taxonomy" id="49451"/>
    <lineage>
        <taxon>Eukaryota</taxon>
        <taxon>Viridiplantae</taxon>
        <taxon>Streptophyta</taxon>
        <taxon>Embryophyta</taxon>
        <taxon>Tracheophyta</taxon>
        <taxon>Spermatophyta</taxon>
        <taxon>Magnoliopsida</taxon>
        <taxon>eudicotyledons</taxon>
        <taxon>Gunneridae</taxon>
        <taxon>Pentapetalae</taxon>
        <taxon>asterids</taxon>
        <taxon>lamiids</taxon>
        <taxon>Solanales</taxon>
        <taxon>Solanaceae</taxon>
        <taxon>Nicotianoideae</taxon>
        <taxon>Nicotianeae</taxon>
        <taxon>Nicotiana</taxon>
    </lineage>
</organism>
<evidence type="ECO:0000256" key="1">
    <source>
        <dbReference type="SAM" id="MobiDB-lite"/>
    </source>
</evidence>
<dbReference type="Proteomes" id="UP000187609">
    <property type="component" value="Unassembled WGS sequence"/>
</dbReference>
<comment type="caution">
    <text evidence="2">The sequence shown here is derived from an EMBL/GenBank/DDBJ whole genome shotgun (WGS) entry which is preliminary data.</text>
</comment>
<feature type="compositionally biased region" description="Polar residues" evidence="1">
    <location>
        <begin position="13"/>
        <end position="26"/>
    </location>
</feature>
<dbReference type="Gramene" id="OIT35441">
    <property type="protein sequence ID" value="OIT35441"/>
    <property type="gene ID" value="A4A49_63769"/>
</dbReference>
<dbReference type="EMBL" id="MJEQ01000559">
    <property type="protein sequence ID" value="OIT35441.1"/>
    <property type="molecule type" value="Genomic_DNA"/>
</dbReference>